<comment type="similarity">
    <text evidence="1 8">Belongs to the TRAFAC class translation factor GTPase superfamily. Classic translation factor GTPase family. IF-2 subfamily.</text>
</comment>
<dbReference type="Proteomes" id="UP000176603">
    <property type="component" value="Unassembled WGS sequence"/>
</dbReference>
<dbReference type="InterPro" id="IPR023115">
    <property type="entry name" value="TIF_IF2_dom3"/>
</dbReference>
<dbReference type="Pfam" id="PF22042">
    <property type="entry name" value="EF-G_D2"/>
    <property type="match status" value="1"/>
</dbReference>
<dbReference type="PANTHER" id="PTHR43381">
    <property type="entry name" value="TRANSLATION INITIATION FACTOR IF-2-RELATED"/>
    <property type="match status" value="1"/>
</dbReference>
<dbReference type="InterPro" id="IPR000178">
    <property type="entry name" value="TF_IF2_bacterial-like"/>
</dbReference>
<dbReference type="Gene3D" id="3.40.50.10050">
    <property type="entry name" value="Translation initiation factor IF- 2, domain 3"/>
    <property type="match status" value="1"/>
</dbReference>
<dbReference type="InterPro" id="IPR053905">
    <property type="entry name" value="EF-G-like_DII"/>
</dbReference>
<dbReference type="InterPro" id="IPR027417">
    <property type="entry name" value="P-loop_NTPase"/>
</dbReference>
<dbReference type="GO" id="GO:0003924">
    <property type="term" value="F:GTPase activity"/>
    <property type="evidence" value="ECO:0007669"/>
    <property type="project" value="InterPro"/>
</dbReference>
<dbReference type="Gene3D" id="2.40.30.10">
    <property type="entry name" value="Translation factors"/>
    <property type="match status" value="2"/>
</dbReference>
<dbReference type="EMBL" id="MGEH01000032">
    <property type="protein sequence ID" value="OGL78426.1"/>
    <property type="molecule type" value="Genomic_DNA"/>
</dbReference>
<evidence type="ECO:0000256" key="8">
    <source>
        <dbReference type="RuleBase" id="RU000644"/>
    </source>
</evidence>
<evidence type="ECO:0000313" key="11">
    <source>
        <dbReference type="Proteomes" id="UP000176603"/>
    </source>
</evidence>
<dbReference type="InterPro" id="IPR044145">
    <property type="entry name" value="IF2_II"/>
</dbReference>
<reference evidence="10 11" key="1">
    <citation type="journal article" date="2016" name="Nat. Commun.">
        <title>Thousands of microbial genomes shed light on interconnected biogeochemical processes in an aquifer system.</title>
        <authorList>
            <person name="Anantharaman K."/>
            <person name="Brown C.T."/>
            <person name="Hug L.A."/>
            <person name="Sharon I."/>
            <person name="Castelle C.J."/>
            <person name="Probst A.J."/>
            <person name="Thomas B.C."/>
            <person name="Singh A."/>
            <person name="Wilkins M.J."/>
            <person name="Karaoz U."/>
            <person name="Brodie E.L."/>
            <person name="Williams K.H."/>
            <person name="Hubbard S.S."/>
            <person name="Banfield J.F."/>
        </authorList>
    </citation>
    <scope>NUCLEOTIDE SEQUENCE [LARGE SCALE GENOMIC DNA]</scope>
</reference>
<evidence type="ECO:0000256" key="5">
    <source>
        <dbReference type="ARBA" id="ARBA00022917"/>
    </source>
</evidence>
<dbReference type="CDD" id="cd01887">
    <property type="entry name" value="IF2_eIF5B"/>
    <property type="match status" value="1"/>
</dbReference>
<dbReference type="SUPFAM" id="SSF52540">
    <property type="entry name" value="P-loop containing nucleoside triphosphate hydrolases"/>
    <property type="match status" value="1"/>
</dbReference>
<keyword evidence="5 8" id="KW-0648">Protein biosynthesis</keyword>
<dbReference type="SUPFAM" id="SSF50447">
    <property type="entry name" value="Translation proteins"/>
    <property type="match status" value="2"/>
</dbReference>
<protein>
    <recommendedName>
        <fullName evidence="2 7">Translation initiation factor IF-2</fullName>
    </recommendedName>
</protein>
<dbReference type="FunFam" id="3.40.50.300:FF:000019">
    <property type="entry name" value="Translation initiation factor IF-2"/>
    <property type="match status" value="1"/>
</dbReference>
<evidence type="ECO:0000256" key="6">
    <source>
        <dbReference type="ARBA" id="ARBA00023134"/>
    </source>
</evidence>
<evidence type="ECO:0000256" key="3">
    <source>
        <dbReference type="ARBA" id="ARBA00022540"/>
    </source>
</evidence>
<evidence type="ECO:0000256" key="7">
    <source>
        <dbReference type="NCBIfam" id="TIGR00487"/>
    </source>
</evidence>
<dbReference type="InterPro" id="IPR015760">
    <property type="entry name" value="TIF_IF2"/>
</dbReference>
<dbReference type="GO" id="GO:0005525">
    <property type="term" value="F:GTP binding"/>
    <property type="evidence" value="ECO:0007669"/>
    <property type="project" value="UniProtKB-KW"/>
</dbReference>
<dbReference type="InterPro" id="IPR000795">
    <property type="entry name" value="T_Tr_GTP-bd_dom"/>
</dbReference>
<dbReference type="STRING" id="1802399.A3E39_02715"/>
<dbReference type="InterPro" id="IPR036925">
    <property type="entry name" value="TIF_IF2_dom3_sf"/>
</dbReference>
<dbReference type="InterPro" id="IPR009000">
    <property type="entry name" value="Transl_B-barrel_sf"/>
</dbReference>
<dbReference type="Gene3D" id="3.40.50.300">
    <property type="entry name" value="P-loop containing nucleotide triphosphate hydrolases"/>
    <property type="match status" value="1"/>
</dbReference>
<evidence type="ECO:0000256" key="1">
    <source>
        <dbReference type="ARBA" id="ARBA00007733"/>
    </source>
</evidence>
<dbReference type="NCBIfam" id="TIGR00487">
    <property type="entry name" value="IF-2"/>
    <property type="match status" value="1"/>
</dbReference>
<keyword evidence="3 8" id="KW-0396">Initiation factor</keyword>
<dbReference type="Pfam" id="PF00009">
    <property type="entry name" value="GTP_EFTU"/>
    <property type="match status" value="1"/>
</dbReference>
<dbReference type="PANTHER" id="PTHR43381:SF4">
    <property type="entry name" value="EUKARYOTIC TRANSLATION INITIATION FACTOR 5B"/>
    <property type="match status" value="1"/>
</dbReference>
<keyword evidence="4" id="KW-0547">Nucleotide-binding</keyword>
<dbReference type="FunFam" id="3.40.50.10050:FF:000001">
    <property type="entry name" value="Translation initiation factor IF-2"/>
    <property type="match status" value="1"/>
</dbReference>
<dbReference type="SUPFAM" id="SSF52156">
    <property type="entry name" value="Initiation factor IF2/eIF5b, domain 3"/>
    <property type="match status" value="1"/>
</dbReference>
<dbReference type="GO" id="GO:0005737">
    <property type="term" value="C:cytoplasm"/>
    <property type="evidence" value="ECO:0007669"/>
    <property type="project" value="UniProtKB-UniRule"/>
</dbReference>
<evidence type="ECO:0000256" key="2">
    <source>
        <dbReference type="ARBA" id="ARBA00020675"/>
    </source>
</evidence>
<dbReference type="Pfam" id="PF11987">
    <property type="entry name" value="IF-2"/>
    <property type="match status" value="1"/>
</dbReference>
<dbReference type="PROSITE" id="PS51722">
    <property type="entry name" value="G_TR_2"/>
    <property type="match status" value="1"/>
</dbReference>
<comment type="function">
    <text evidence="8">One of the essential components for the initiation of protein synthesis. Protects formylmethionyl-tRNA from spontaneous hydrolysis and promotes its binding to the 30S ribosomal subunits. Also involved in the hydrolysis of GTP during the formation of the 70S ribosomal complex.</text>
</comment>
<organism evidence="10 11">
    <name type="scientific">Candidatus Uhrbacteria bacterium RIFCSPHIGHO2_12_FULL_60_25</name>
    <dbReference type="NCBI Taxonomy" id="1802399"/>
    <lineage>
        <taxon>Bacteria</taxon>
        <taxon>Candidatus Uhriibacteriota</taxon>
    </lineage>
</organism>
<accession>A0A1F7UJH2</accession>
<dbReference type="InterPro" id="IPR005225">
    <property type="entry name" value="Small_GTP-bd"/>
</dbReference>
<keyword evidence="6" id="KW-0342">GTP-binding</keyword>
<dbReference type="NCBIfam" id="TIGR00231">
    <property type="entry name" value="small_GTP"/>
    <property type="match status" value="1"/>
</dbReference>
<dbReference type="AlphaFoldDB" id="A0A1F7UJH2"/>
<gene>
    <name evidence="10" type="ORF">A3E39_02715</name>
</gene>
<evidence type="ECO:0000259" key="9">
    <source>
        <dbReference type="PROSITE" id="PS51722"/>
    </source>
</evidence>
<dbReference type="CDD" id="cd03702">
    <property type="entry name" value="IF2_mtIF2_II"/>
    <property type="match status" value="1"/>
</dbReference>
<feature type="domain" description="Tr-type G" evidence="9">
    <location>
        <begin position="87"/>
        <end position="255"/>
    </location>
</feature>
<dbReference type="InterPro" id="IPR006847">
    <property type="entry name" value="IF2_N"/>
</dbReference>
<evidence type="ECO:0000256" key="4">
    <source>
        <dbReference type="ARBA" id="ARBA00022741"/>
    </source>
</evidence>
<dbReference type="Pfam" id="PF04760">
    <property type="entry name" value="IF2_N"/>
    <property type="match status" value="1"/>
</dbReference>
<sequence length="590" mass="63885">MPSVIVVRDLAGRLNLPVTRVIQELMRAGILASQNERLDYETAAIIAEELGFAAKAEDVKTDTHEQVQAQDRMREIMEKEAIENLVPRPPVIVVMGHVDHGKTKTLDAIRSTNVMGGEAGGITQHIGAYTVVKKDRAITFIDTPGHEAFTVMRSRGAKVADIAILVVAADDGVQPQTKEAINIAKAAGLPFVIALNKIDKSNADPDRVLAQLADAGVTTESWGGNIPLVKISAKTGQGIDDLLDVVLLVADLNADKIRSNPTRHAVGTIIESHVDKGEGPVATVLVQTGTLKKNDWIGIAGAAYGRVRAMRDWTGKMLTEAPPGTPVKVLGFKVAPAVGDIMEVPDNPKTLELKKVKTSRQVAEGFTAKKQMPVEGEEGAPKKVMFQAVLRTDVLGSLEAILGMLEKIRHEDVGVEVIQKGLGNVTDADVTRAANASKIVYAFNVVPGPQVAEQARDKGVLIRQYKVIYELFDDIVAELNKILKPEVFVEQLGTFETLAIFRTETHRMVIGGRVRDGKIVTGEKARVWRGEDPQGDVTIESVQSGKSAVKDVHAGQECGLSIKGKVKIQVGDRLDVYHEDVKERKVTVMR</sequence>
<comment type="caution">
    <text evidence="10">The sequence shown here is derived from an EMBL/GenBank/DDBJ whole genome shotgun (WGS) entry which is preliminary data.</text>
</comment>
<evidence type="ECO:0000313" key="10">
    <source>
        <dbReference type="EMBL" id="OGL78426.1"/>
    </source>
</evidence>
<proteinExistence type="inferred from homology"/>
<name>A0A1F7UJH2_9BACT</name>
<dbReference type="GO" id="GO:0003743">
    <property type="term" value="F:translation initiation factor activity"/>
    <property type="evidence" value="ECO:0007669"/>
    <property type="project" value="UniProtKB-UniRule"/>
</dbReference>